<dbReference type="InterPro" id="IPR008554">
    <property type="entry name" value="Glutaredoxin-like"/>
</dbReference>
<protein>
    <submittedName>
        <fullName evidence="1">Glutaredoxin family protein</fullName>
    </submittedName>
</protein>
<dbReference type="PANTHER" id="PTHR33558:SF1">
    <property type="entry name" value="GLUTAREDOXIN-LIKE PROTEIN C5ORF63 HOMOLOG"/>
    <property type="match status" value="1"/>
</dbReference>
<evidence type="ECO:0000313" key="1">
    <source>
        <dbReference type="EMBL" id="MRG84725.1"/>
    </source>
</evidence>
<dbReference type="PANTHER" id="PTHR33558">
    <property type="entry name" value="GLUTAREDOXIN-LIKE PROTEIN C5ORF63 HOMOLOG"/>
    <property type="match status" value="1"/>
</dbReference>
<proteinExistence type="predicted"/>
<dbReference type="OrthoDB" id="32865at2"/>
<dbReference type="InterPro" id="IPR052565">
    <property type="entry name" value="Glutaredoxin-like_YDR286C"/>
</dbReference>
<organism evidence="1 2">
    <name type="scientific">Salinibacillus xinjiangensis</name>
    <dbReference type="NCBI Taxonomy" id="1229268"/>
    <lineage>
        <taxon>Bacteria</taxon>
        <taxon>Bacillati</taxon>
        <taxon>Bacillota</taxon>
        <taxon>Bacilli</taxon>
        <taxon>Bacillales</taxon>
        <taxon>Bacillaceae</taxon>
        <taxon>Salinibacillus</taxon>
    </lineage>
</organism>
<dbReference type="EMBL" id="WJNH01000001">
    <property type="protein sequence ID" value="MRG84725.1"/>
    <property type="molecule type" value="Genomic_DNA"/>
</dbReference>
<sequence>MRNQVNFYTKQNCLLCDEAKSLLMVLQGEYEFELNELDIYEDEKLLEKYHLTIPVVEVNGEELDGAQMDLPHLQKLFDKNLK</sequence>
<evidence type="ECO:0000313" key="2">
    <source>
        <dbReference type="Proteomes" id="UP000480185"/>
    </source>
</evidence>
<name>A0A6G1X1G8_9BACI</name>
<dbReference type="SUPFAM" id="SSF52833">
    <property type="entry name" value="Thioredoxin-like"/>
    <property type="match status" value="1"/>
</dbReference>
<dbReference type="InterPro" id="IPR036249">
    <property type="entry name" value="Thioredoxin-like_sf"/>
</dbReference>
<dbReference type="Pfam" id="PF05768">
    <property type="entry name" value="Glrx-like"/>
    <property type="match status" value="1"/>
</dbReference>
<reference evidence="1 2" key="1">
    <citation type="submission" date="2019-11" db="EMBL/GenBank/DDBJ databases">
        <authorList>
            <person name="Li J."/>
        </authorList>
    </citation>
    <scope>NUCLEOTIDE SEQUENCE [LARGE SCALE GENOMIC DNA]</scope>
    <source>
        <strain evidence="1 2">J4</strain>
    </source>
</reference>
<comment type="caution">
    <text evidence="1">The sequence shown here is derived from an EMBL/GenBank/DDBJ whole genome shotgun (WGS) entry which is preliminary data.</text>
</comment>
<accession>A0A6G1X1G8</accession>
<dbReference type="Proteomes" id="UP000480185">
    <property type="component" value="Unassembled WGS sequence"/>
</dbReference>
<gene>
    <name evidence="1" type="ORF">GH754_00115</name>
</gene>
<dbReference type="Gene3D" id="3.40.30.10">
    <property type="entry name" value="Glutaredoxin"/>
    <property type="match status" value="1"/>
</dbReference>
<keyword evidence="2" id="KW-1185">Reference proteome</keyword>
<dbReference type="AlphaFoldDB" id="A0A6G1X1G8"/>
<dbReference type="PROSITE" id="PS51354">
    <property type="entry name" value="GLUTAREDOXIN_2"/>
    <property type="match status" value="1"/>
</dbReference>
<dbReference type="RefSeq" id="WP_153726711.1">
    <property type="nucleotide sequence ID" value="NZ_WJNH01000001.1"/>
</dbReference>